<accession>A0ABQ6HKQ7</accession>
<evidence type="ECO:0000313" key="7">
    <source>
        <dbReference type="EMBL" id="GMA18927.1"/>
    </source>
</evidence>
<evidence type="ECO:0000259" key="6">
    <source>
        <dbReference type="Pfam" id="PF06803"/>
    </source>
</evidence>
<organism evidence="7 8">
    <name type="scientific">Arsenicicoccus piscis</name>
    <dbReference type="NCBI Taxonomy" id="673954"/>
    <lineage>
        <taxon>Bacteria</taxon>
        <taxon>Bacillati</taxon>
        <taxon>Actinomycetota</taxon>
        <taxon>Actinomycetes</taxon>
        <taxon>Micrococcales</taxon>
        <taxon>Intrasporangiaceae</taxon>
        <taxon>Arsenicicoccus</taxon>
    </lineage>
</organism>
<dbReference type="Proteomes" id="UP001157109">
    <property type="component" value="Unassembled WGS sequence"/>
</dbReference>
<evidence type="ECO:0000256" key="5">
    <source>
        <dbReference type="SAM" id="Phobius"/>
    </source>
</evidence>
<sequence>MAASRSTASRLGLLRSIAHATRSAARPGSAGLPTRLAALPRMWSAVRTGQYTGTSTGVLVGLVAAAAYLLSPVDLMPEGVLGLFGLGDDAFVLAWLASTLVNSTEDFLGWERATGGASAGPATARSTSRGAQDVLVGDVVR</sequence>
<feature type="transmembrane region" description="Helical" evidence="5">
    <location>
        <begin position="51"/>
        <end position="70"/>
    </location>
</feature>
<comment type="subcellular location">
    <subcellularLocation>
        <location evidence="1">Endomembrane system</location>
        <topology evidence="1">Multi-pass membrane protein</topology>
    </subcellularLocation>
</comment>
<dbReference type="Pfam" id="PF06803">
    <property type="entry name" value="DUF1232"/>
    <property type="match status" value="1"/>
</dbReference>
<comment type="caution">
    <text evidence="7">The sequence shown here is derived from an EMBL/GenBank/DDBJ whole genome shotgun (WGS) entry which is preliminary data.</text>
</comment>
<evidence type="ECO:0000256" key="2">
    <source>
        <dbReference type="ARBA" id="ARBA00022692"/>
    </source>
</evidence>
<dbReference type="InterPro" id="IPR010652">
    <property type="entry name" value="DUF1232"/>
</dbReference>
<proteinExistence type="predicted"/>
<dbReference type="RefSeq" id="WP_241442924.1">
    <property type="nucleotide sequence ID" value="NZ_BSUJ01000001.1"/>
</dbReference>
<keyword evidence="8" id="KW-1185">Reference proteome</keyword>
<feature type="domain" description="DUF1232" evidence="6">
    <location>
        <begin position="59"/>
        <end position="95"/>
    </location>
</feature>
<name>A0ABQ6HKQ7_9MICO</name>
<protein>
    <recommendedName>
        <fullName evidence="6">DUF1232 domain-containing protein</fullName>
    </recommendedName>
</protein>
<evidence type="ECO:0000256" key="1">
    <source>
        <dbReference type="ARBA" id="ARBA00004127"/>
    </source>
</evidence>
<dbReference type="EMBL" id="BSUJ01000001">
    <property type="protein sequence ID" value="GMA18927.1"/>
    <property type="molecule type" value="Genomic_DNA"/>
</dbReference>
<evidence type="ECO:0000313" key="8">
    <source>
        <dbReference type="Proteomes" id="UP001157109"/>
    </source>
</evidence>
<keyword evidence="4 5" id="KW-0472">Membrane</keyword>
<evidence type="ECO:0000256" key="3">
    <source>
        <dbReference type="ARBA" id="ARBA00022989"/>
    </source>
</evidence>
<gene>
    <name evidence="7" type="ORF">GCM10025862_09480</name>
</gene>
<keyword evidence="3 5" id="KW-1133">Transmembrane helix</keyword>
<evidence type="ECO:0000256" key="4">
    <source>
        <dbReference type="ARBA" id="ARBA00023136"/>
    </source>
</evidence>
<reference evidence="8" key="1">
    <citation type="journal article" date="2019" name="Int. J. Syst. Evol. Microbiol.">
        <title>The Global Catalogue of Microorganisms (GCM) 10K type strain sequencing project: providing services to taxonomists for standard genome sequencing and annotation.</title>
        <authorList>
            <consortium name="The Broad Institute Genomics Platform"/>
            <consortium name="The Broad Institute Genome Sequencing Center for Infectious Disease"/>
            <person name="Wu L."/>
            <person name="Ma J."/>
        </authorList>
    </citation>
    <scope>NUCLEOTIDE SEQUENCE [LARGE SCALE GENOMIC DNA]</scope>
    <source>
        <strain evidence="8">NBRC 105830</strain>
    </source>
</reference>
<keyword evidence="2 5" id="KW-0812">Transmembrane</keyword>